<dbReference type="Gene3D" id="3.40.190.10">
    <property type="entry name" value="Periplasmic binding protein-like II"/>
    <property type="match status" value="1"/>
</dbReference>
<dbReference type="InterPro" id="IPR041657">
    <property type="entry name" value="HTH_17"/>
</dbReference>
<dbReference type="Pfam" id="PF12727">
    <property type="entry name" value="PBP_like"/>
    <property type="match status" value="1"/>
</dbReference>
<protein>
    <submittedName>
        <fullName evidence="3">DNA binding domain protein, excisionase family</fullName>
    </submittedName>
</protein>
<name>A0A0A0HQD1_9RHOB</name>
<comment type="caution">
    <text evidence="3">The sequence shown here is derived from an EMBL/GenBank/DDBJ whole genome shotgun (WGS) entry which is preliminary data.</text>
</comment>
<dbReference type="NCBIfam" id="TIGR01764">
    <property type="entry name" value="excise"/>
    <property type="match status" value="1"/>
</dbReference>
<organism evidence="3 4">
    <name type="scientific">Roseovarius mucosus DSM 17069</name>
    <dbReference type="NCBI Taxonomy" id="1288298"/>
    <lineage>
        <taxon>Bacteria</taxon>
        <taxon>Pseudomonadati</taxon>
        <taxon>Pseudomonadota</taxon>
        <taxon>Alphaproteobacteria</taxon>
        <taxon>Rhodobacterales</taxon>
        <taxon>Roseobacteraceae</taxon>
        <taxon>Roseovarius</taxon>
    </lineage>
</organism>
<dbReference type="SUPFAM" id="SSF46955">
    <property type="entry name" value="Putative DNA-binding domain"/>
    <property type="match status" value="1"/>
</dbReference>
<feature type="domain" description="PBP" evidence="1">
    <location>
        <begin position="83"/>
        <end position="262"/>
    </location>
</feature>
<dbReference type="HOGENOM" id="CLU_053344_1_0_5"/>
<evidence type="ECO:0000313" key="3">
    <source>
        <dbReference type="EMBL" id="KGM89470.1"/>
    </source>
</evidence>
<dbReference type="InterPro" id="IPR010093">
    <property type="entry name" value="SinI_DNA-bd"/>
</dbReference>
<dbReference type="PANTHER" id="PTHR38431">
    <property type="entry name" value="BLL2305 PROTEIN"/>
    <property type="match status" value="1"/>
</dbReference>
<dbReference type="PATRIC" id="fig|1288298.3.peg.61"/>
<gene>
    <name evidence="3" type="ORF">rosmuc_00061</name>
</gene>
<dbReference type="EMBL" id="AONH01000001">
    <property type="protein sequence ID" value="KGM89470.1"/>
    <property type="molecule type" value="Genomic_DNA"/>
</dbReference>
<dbReference type="InterPro" id="IPR009061">
    <property type="entry name" value="DNA-bd_dom_put_sf"/>
</dbReference>
<evidence type="ECO:0000259" key="1">
    <source>
        <dbReference type="Pfam" id="PF12727"/>
    </source>
</evidence>
<dbReference type="SUPFAM" id="SSF53850">
    <property type="entry name" value="Periplasmic binding protein-like II"/>
    <property type="match status" value="1"/>
</dbReference>
<dbReference type="Pfam" id="PF12728">
    <property type="entry name" value="HTH_17"/>
    <property type="match status" value="1"/>
</dbReference>
<sequence>MDSELPAYLTTKEVADLLRVKERKVYDMVATGEIPHRKITGKLLFPHNELMCWIEGTGVTLPSERPALVTGSHDPLLDWALRESGAGLATLWNGSCDGLEVFAESRAVLAGLHIPGDTDWNIPALEARGLRDAVLIGWAERRRGLILTPAVADMVQGIGDLRGRRVILRQEGAGTTALFASMMAEAGMTTDDILTPASPAHTESDAAAAVAAGEAEATLGIESMARQFRLVFRPLVQERFDLLIDRRAYFTDPVQRLVAFMRSETMVAKASALGGYDLKGLGEVRWISA</sequence>
<reference evidence="3 4" key="1">
    <citation type="submission" date="2013-01" db="EMBL/GenBank/DDBJ databases">
        <authorList>
            <person name="Fiebig A."/>
            <person name="Goeker M."/>
            <person name="Klenk H.-P.P."/>
        </authorList>
    </citation>
    <scope>NUCLEOTIDE SEQUENCE [LARGE SCALE GENOMIC DNA]</scope>
    <source>
        <strain evidence="3 4">DSM 17069</strain>
    </source>
</reference>
<dbReference type="STRING" id="215743.ROSMUCSMR3_02209"/>
<evidence type="ECO:0000259" key="2">
    <source>
        <dbReference type="Pfam" id="PF12728"/>
    </source>
</evidence>
<dbReference type="OrthoDB" id="9805928at2"/>
<dbReference type="Proteomes" id="UP000030021">
    <property type="component" value="Unassembled WGS sequence"/>
</dbReference>
<evidence type="ECO:0000313" key="4">
    <source>
        <dbReference type="Proteomes" id="UP000030021"/>
    </source>
</evidence>
<dbReference type="AlphaFoldDB" id="A0A0A0HQD1"/>
<proteinExistence type="predicted"/>
<dbReference type="RefSeq" id="WP_037275936.1">
    <property type="nucleotide sequence ID" value="NZ_KN293991.1"/>
</dbReference>
<dbReference type="GO" id="GO:0003677">
    <property type="term" value="F:DNA binding"/>
    <property type="evidence" value="ECO:0007669"/>
    <property type="project" value="InterPro"/>
</dbReference>
<dbReference type="eggNOG" id="COG1910">
    <property type="taxonomic scope" value="Bacteria"/>
</dbReference>
<dbReference type="InterPro" id="IPR024370">
    <property type="entry name" value="PBP_domain"/>
</dbReference>
<dbReference type="PANTHER" id="PTHR38431:SF1">
    <property type="entry name" value="BLL2305 PROTEIN"/>
    <property type="match status" value="1"/>
</dbReference>
<feature type="domain" description="Helix-turn-helix" evidence="2">
    <location>
        <begin position="8"/>
        <end position="56"/>
    </location>
</feature>
<accession>A0A0A0HQD1</accession>